<dbReference type="InterPro" id="IPR036179">
    <property type="entry name" value="Ig-like_dom_sf"/>
</dbReference>
<dbReference type="EMBL" id="UZAM01012723">
    <property type="protein sequence ID" value="VDP23172.1"/>
    <property type="molecule type" value="Genomic_DNA"/>
</dbReference>
<dbReference type="GO" id="GO:0005737">
    <property type="term" value="C:cytoplasm"/>
    <property type="evidence" value="ECO:0007669"/>
    <property type="project" value="UniProtKB-SubCell"/>
</dbReference>
<protein>
    <submittedName>
        <fullName evidence="7">Ig-like domain-containing protein</fullName>
    </submittedName>
</protein>
<evidence type="ECO:0000256" key="3">
    <source>
        <dbReference type="ARBA" id="ARBA00023319"/>
    </source>
</evidence>
<dbReference type="SMART" id="SM00408">
    <property type="entry name" value="IGc2"/>
    <property type="match status" value="1"/>
</dbReference>
<dbReference type="InterPro" id="IPR003599">
    <property type="entry name" value="Ig_sub"/>
</dbReference>
<dbReference type="PANTHER" id="PTHR47633">
    <property type="entry name" value="IMMUNOGLOBULIN"/>
    <property type="match status" value="1"/>
</dbReference>
<dbReference type="Gene3D" id="2.60.40.10">
    <property type="entry name" value="Immunoglobulins"/>
    <property type="match status" value="3"/>
</dbReference>
<evidence type="ECO:0000256" key="1">
    <source>
        <dbReference type="ARBA" id="ARBA00004496"/>
    </source>
</evidence>
<evidence type="ECO:0000256" key="2">
    <source>
        <dbReference type="ARBA" id="ARBA00022490"/>
    </source>
</evidence>
<dbReference type="InterPro" id="IPR007110">
    <property type="entry name" value="Ig-like_dom"/>
</dbReference>
<dbReference type="InterPro" id="IPR013098">
    <property type="entry name" value="Ig_I-set"/>
</dbReference>
<proteinExistence type="predicted"/>
<gene>
    <name evidence="5" type="ORF">SBAD_LOCUS9440</name>
</gene>
<dbReference type="PROSITE" id="PS50835">
    <property type="entry name" value="IG_LIKE"/>
    <property type="match status" value="2"/>
</dbReference>
<reference evidence="7" key="1">
    <citation type="submission" date="2016-06" db="UniProtKB">
        <authorList>
            <consortium name="WormBaseParasite"/>
        </authorList>
    </citation>
    <scope>IDENTIFICATION</scope>
</reference>
<dbReference type="SUPFAM" id="SSF48726">
    <property type="entry name" value="Immunoglobulin"/>
    <property type="match status" value="3"/>
</dbReference>
<dbReference type="AlphaFoldDB" id="A0A183J0P2"/>
<feature type="domain" description="Ig-like" evidence="4">
    <location>
        <begin position="34"/>
        <end position="98"/>
    </location>
</feature>
<organism evidence="7">
    <name type="scientific">Soboliphyme baturini</name>
    <dbReference type="NCBI Taxonomy" id="241478"/>
    <lineage>
        <taxon>Eukaryota</taxon>
        <taxon>Metazoa</taxon>
        <taxon>Ecdysozoa</taxon>
        <taxon>Nematoda</taxon>
        <taxon>Enoplea</taxon>
        <taxon>Dorylaimia</taxon>
        <taxon>Dioctophymatida</taxon>
        <taxon>Dioctophymatoidea</taxon>
        <taxon>Soboliphymatidae</taxon>
        <taxon>Soboliphyme</taxon>
    </lineage>
</organism>
<evidence type="ECO:0000313" key="7">
    <source>
        <dbReference type="WBParaSite" id="SBAD_0000978401-mRNA-1"/>
    </source>
</evidence>
<dbReference type="InterPro" id="IPR013783">
    <property type="entry name" value="Ig-like_fold"/>
</dbReference>
<feature type="domain" description="Ig-like" evidence="4">
    <location>
        <begin position="271"/>
        <end position="361"/>
    </location>
</feature>
<keyword evidence="6" id="KW-1185">Reference proteome</keyword>
<dbReference type="SMART" id="SM00409">
    <property type="entry name" value="IG"/>
    <property type="match status" value="3"/>
</dbReference>
<sequence length="379" mass="42005">MGGGMRKKCTHRRAGALVVLSFCYGRLQENVNACTKRFDGPAVPANWLAESLAVWHELQKDGNKFRLVMSNVQLADAGRFECQALNAAGSKSSSCTLIVAPSPSPVPNGRTVPLMYKIENDVESGICLLTISTMFAEDVGEYSCVAENQHGVAKTVAEVLHKDQYERWIKDEQTKITSEKKRSMMQELDSAVLQPRKQKGTFYTPQTQRFLEQRFSATDQGTTTDGQREQVSGFRPFGPIVTLLNEFQQWLSETQVGEARQGVADGTQAVPVFLRPLGFVQVHEGQDAVFHCQLGGNPKPKICWMKDGEPVAPSQRILMTYRGTMAELIIKMAFPEDSGSYTLMAQNQFGTCEDTGKLLVTPFGEKVQRFSGQKYLALA</sequence>
<evidence type="ECO:0000313" key="6">
    <source>
        <dbReference type="Proteomes" id="UP000270296"/>
    </source>
</evidence>
<dbReference type="OrthoDB" id="5969272at2759"/>
<evidence type="ECO:0000259" key="4">
    <source>
        <dbReference type="PROSITE" id="PS50835"/>
    </source>
</evidence>
<dbReference type="FunFam" id="2.60.40.10:FF:000425">
    <property type="entry name" value="Myosin light chain kinase"/>
    <property type="match status" value="1"/>
</dbReference>
<reference evidence="5 6" key="2">
    <citation type="submission" date="2018-11" db="EMBL/GenBank/DDBJ databases">
        <authorList>
            <consortium name="Pathogen Informatics"/>
        </authorList>
    </citation>
    <scope>NUCLEOTIDE SEQUENCE [LARGE SCALE GENOMIC DNA]</scope>
</reference>
<dbReference type="InterPro" id="IPR003598">
    <property type="entry name" value="Ig_sub2"/>
</dbReference>
<keyword evidence="2" id="KW-0963">Cytoplasm</keyword>
<accession>A0A183J0P2</accession>
<evidence type="ECO:0000313" key="5">
    <source>
        <dbReference type="EMBL" id="VDP23172.1"/>
    </source>
</evidence>
<keyword evidence="3" id="KW-0393">Immunoglobulin domain</keyword>
<dbReference type="WBParaSite" id="SBAD_0000978401-mRNA-1">
    <property type="protein sequence ID" value="SBAD_0000978401-mRNA-1"/>
    <property type="gene ID" value="SBAD_0000978401"/>
</dbReference>
<dbReference type="Proteomes" id="UP000270296">
    <property type="component" value="Unassembled WGS sequence"/>
</dbReference>
<name>A0A183J0P2_9BILA</name>
<comment type="subcellular location">
    <subcellularLocation>
        <location evidence="1">Cytoplasm</location>
    </subcellularLocation>
</comment>
<dbReference type="Pfam" id="PF07679">
    <property type="entry name" value="I-set"/>
    <property type="match status" value="3"/>
</dbReference>